<dbReference type="InterPro" id="IPR032403">
    <property type="entry name" value="Exo84_C"/>
</dbReference>
<dbReference type="InterPro" id="IPR042561">
    <property type="entry name" value="Exo84_C_1"/>
</dbReference>
<keyword evidence="4" id="KW-0813">Transport</keyword>
<evidence type="ECO:0000313" key="10">
    <source>
        <dbReference type="Proteomes" id="UP000242180"/>
    </source>
</evidence>
<reference evidence="9 10" key="1">
    <citation type="submission" date="2016-07" db="EMBL/GenBank/DDBJ databases">
        <title>Pervasive Adenine N6-methylation of Active Genes in Fungi.</title>
        <authorList>
            <consortium name="DOE Joint Genome Institute"/>
            <person name="Mondo S.J."/>
            <person name="Dannebaum R.O."/>
            <person name="Kuo R.C."/>
            <person name="Labutti K."/>
            <person name="Haridas S."/>
            <person name="Kuo A."/>
            <person name="Salamov A."/>
            <person name="Ahrendt S.R."/>
            <person name="Lipzen A."/>
            <person name="Sullivan W."/>
            <person name="Andreopoulos W.B."/>
            <person name="Clum A."/>
            <person name="Lindquist E."/>
            <person name="Daum C."/>
            <person name="Ramamoorthy G.K."/>
            <person name="Gryganskyi A."/>
            <person name="Culley D."/>
            <person name="Magnuson J.K."/>
            <person name="James T.Y."/>
            <person name="O'Malley M.A."/>
            <person name="Stajich J.E."/>
            <person name="Spatafora J.W."/>
            <person name="Visel A."/>
            <person name="Grigoriev I.V."/>
        </authorList>
    </citation>
    <scope>NUCLEOTIDE SEQUENCE [LARGE SCALE GENOMIC DNA]</scope>
    <source>
        <strain evidence="9 10">NRRL 2496</strain>
    </source>
</reference>
<dbReference type="GO" id="GO:0006893">
    <property type="term" value="P:Golgi to plasma membrane transport"/>
    <property type="evidence" value="ECO:0007669"/>
    <property type="project" value="TreeGrafter"/>
</dbReference>
<feature type="domain" description="Exocyst component Exo84 C-terminal" evidence="8">
    <location>
        <begin position="382"/>
        <end position="586"/>
    </location>
</feature>
<evidence type="ECO:0000256" key="4">
    <source>
        <dbReference type="ARBA" id="ARBA00022448"/>
    </source>
</evidence>
<evidence type="ECO:0000256" key="3">
    <source>
        <dbReference type="ARBA" id="ARBA00021269"/>
    </source>
</evidence>
<dbReference type="Gene3D" id="1.20.58.1220">
    <property type="entry name" value="Exo84p, C-terminal helical domain"/>
    <property type="match status" value="1"/>
</dbReference>
<dbReference type="InterPro" id="IPR033961">
    <property type="entry name" value="Exo84"/>
</dbReference>
<keyword evidence="5" id="KW-0268">Exocytosis</keyword>
<name>A0A1X2H5V3_SYNRA</name>
<dbReference type="EMBL" id="MCGN01000008">
    <property type="protein sequence ID" value="ORY93831.1"/>
    <property type="molecule type" value="Genomic_DNA"/>
</dbReference>
<dbReference type="AlphaFoldDB" id="A0A1X2H5V3"/>
<dbReference type="Gene3D" id="1.20.58.1210">
    <property type="entry name" value="Exo84p, N-terminal helical domain"/>
    <property type="match status" value="1"/>
</dbReference>
<dbReference type="GO" id="GO:0006887">
    <property type="term" value="P:exocytosis"/>
    <property type="evidence" value="ECO:0007669"/>
    <property type="project" value="UniProtKB-KW"/>
</dbReference>
<dbReference type="InterPro" id="IPR042560">
    <property type="entry name" value="Exo84_C_2"/>
</dbReference>
<dbReference type="FunCoup" id="A0A1X2H5V3">
    <property type="interactions" value="39"/>
</dbReference>
<dbReference type="InParanoid" id="A0A1X2H5V3"/>
<dbReference type="Pfam" id="PF16528">
    <property type="entry name" value="Exo84_C"/>
    <property type="match status" value="1"/>
</dbReference>
<organism evidence="9 10">
    <name type="scientific">Syncephalastrum racemosum</name>
    <name type="common">Filamentous fungus</name>
    <dbReference type="NCBI Taxonomy" id="13706"/>
    <lineage>
        <taxon>Eukaryota</taxon>
        <taxon>Fungi</taxon>
        <taxon>Fungi incertae sedis</taxon>
        <taxon>Mucoromycota</taxon>
        <taxon>Mucoromycotina</taxon>
        <taxon>Mucoromycetes</taxon>
        <taxon>Mucorales</taxon>
        <taxon>Syncephalastraceae</taxon>
        <taxon>Syncephalastrum</taxon>
    </lineage>
</organism>
<dbReference type="InterPro" id="IPR011993">
    <property type="entry name" value="PH-like_dom_sf"/>
</dbReference>
<keyword evidence="10" id="KW-1185">Reference proteome</keyword>
<dbReference type="PANTHER" id="PTHR21426">
    <property type="entry name" value="EXOCYST COMPLEX COMPONENT 8"/>
    <property type="match status" value="1"/>
</dbReference>
<feature type="compositionally biased region" description="Low complexity" evidence="7">
    <location>
        <begin position="13"/>
        <end position="24"/>
    </location>
</feature>
<evidence type="ECO:0000256" key="6">
    <source>
        <dbReference type="ARBA" id="ARBA00022927"/>
    </source>
</evidence>
<protein>
    <recommendedName>
        <fullName evidence="3">Exocyst complex component EXO84</fullName>
    </recommendedName>
</protein>
<dbReference type="GO" id="GO:0015031">
    <property type="term" value="P:protein transport"/>
    <property type="evidence" value="ECO:0007669"/>
    <property type="project" value="UniProtKB-KW"/>
</dbReference>
<feature type="region of interest" description="Disordered" evidence="7">
    <location>
        <begin position="1"/>
        <end position="84"/>
    </location>
</feature>
<keyword evidence="6" id="KW-0653">Protein transport</keyword>
<dbReference type="OMA" id="AAWLPNR"/>
<feature type="region of interest" description="Disordered" evidence="7">
    <location>
        <begin position="349"/>
        <end position="372"/>
    </location>
</feature>
<dbReference type="Pfam" id="PF25345">
    <property type="entry name" value="PH_EXO84"/>
    <property type="match status" value="1"/>
</dbReference>
<feature type="compositionally biased region" description="Basic and acidic residues" evidence="7">
    <location>
        <begin position="362"/>
        <end position="372"/>
    </location>
</feature>
<feature type="compositionally biased region" description="Low complexity" evidence="7">
    <location>
        <begin position="46"/>
        <end position="79"/>
    </location>
</feature>
<dbReference type="Gene3D" id="2.30.29.30">
    <property type="entry name" value="Pleckstrin-homology domain (PH domain)/Phosphotyrosine-binding domain (PTB)"/>
    <property type="match status" value="1"/>
</dbReference>
<dbReference type="PANTHER" id="PTHR21426:SF12">
    <property type="entry name" value="EXOCYST COMPLEX COMPONENT 8"/>
    <property type="match status" value="1"/>
</dbReference>
<evidence type="ECO:0000313" key="9">
    <source>
        <dbReference type="EMBL" id="ORY93831.1"/>
    </source>
</evidence>
<dbReference type="STRING" id="13706.A0A1X2H5V3"/>
<comment type="similarity">
    <text evidence="2">Belongs to the EXO84 family.</text>
</comment>
<gene>
    <name evidence="9" type="ORF">BCR43DRAFT_495403</name>
</gene>
<comment type="subcellular location">
    <subcellularLocation>
        <location evidence="1">Cytoplasmic vesicle</location>
        <location evidence="1">Secretory vesicle</location>
    </subcellularLocation>
</comment>
<evidence type="ECO:0000259" key="8">
    <source>
        <dbReference type="Pfam" id="PF16528"/>
    </source>
</evidence>
<dbReference type="SUPFAM" id="SSF50729">
    <property type="entry name" value="PH domain-like"/>
    <property type="match status" value="1"/>
</dbReference>
<dbReference type="Pfam" id="PF08700">
    <property type="entry name" value="VPS51_Exo84_N"/>
    <property type="match status" value="1"/>
</dbReference>
<dbReference type="OrthoDB" id="642193at2759"/>
<dbReference type="Proteomes" id="UP000242180">
    <property type="component" value="Unassembled WGS sequence"/>
</dbReference>
<sequence>MNPARALTKKANSSSGSSSTASEGGFRKKDKAIRFPSSKTANAALSSISSPSSQRTTTSSSKPAMPSTTSSAAPSTRTANTNFPFSSGPVALDLHRFADENLNPDDLVRRSLADANEEGIRAFHRSLVEAKHVVGGDLQRNVYRNYTEFVTISKEVSNLDGDVLALKGYLNELRSIWDGFMEEANPSESITPIDSLNEGVLPRRKRSELMNTDLHSIYRAQIAALWENVEGSQKFVPFVHGRHIVRECVNFMDINPKTLQPRQIVHLFVLNDCLLVASRKKRSAASRYKLVADYCWSLQEISIVDVKDSPGLNNAIKVAMYPYTFLYRAERPEDKLAFVHAYKRAMDENDDRQQDAAGVDYRGGKDSDQRKEDAVVKSSDRKWLADMPDDLEVLISLRQFEKAVSLIEQARALLASYTKEKETPVLRDGKAQVQKYTELLCTTISSDLSNTLLTKLQFQRLVNWLLRLNKGDQAQEVFLSTRSKIIKKRIRQLAFEGDIATYINELALVVFTLIRNTCEWYRDSFKQNEMASRFITWVREQTETYADIYKRQVFNHSQINCQVISDCFKSTLDQCSVLRKVGLDLKFLLEDFFLDNVRETVLAYEKRSADKAEKFAKSDTFQVVSAQGLGADVKVTASVMAFYNMLVKYVNDICLISRLQLYETVVRSISRITEHYLRTMIEQCRGQRAVAAMNTAFVLDNIVPRVSNQLNRHFDRPIPELDALRARLRGLCK</sequence>
<accession>A0A1X2H5V3</accession>
<dbReference type="SUPFAM" id="SSF74788">
    <property type="entry name" value="Cullin repeat-like"/>
    <property type="match status" value="1"/>
</dbReference>
<evidence type="ECO:0000256" key="7">
    <source>
        <dbReference type="SAM" id="MobiDB-lite"/>
    </source>
</evidence>
<dbReference type="GO" id="GO:0000145">
    <property type="term" value="C:exocyst"/>
    <property type="evidence" value="ECO:0007669"/>
    <property type="project" value="InterPro"/>
</dbReference>
<proteinExistence type="inferred from homology"/>
<evidence type="ECO:0000256" key="2">
    <source>
        <dbReference type="ARBA" id="ARBA00007210"/>
    </source>
</evidence>
<dbReference type="InterPro" id="IPR016159">
    <property type="entry name" value="Cullin_repeat-like_dom_sf"/>
</dbReference>
<evidence type="ECO:0000256" key="1">
    <source>
        <dbReference type="ARBA" id="ARBA00004398"/>
    </source>
</evidence>
<dbReference type="GO" id="GO:0030133">
    <property type="term" value="C:transport vesicle"/>
    <property type="evidence" value="ECO:0007669"/>
    <property type="project" value="UniProtKB-SubCell"/>
</dbReference>
<comment type="caution">
    <text evidence="9">The sequence shown here is derived from an EMBL/GenBank/DDBJ whole genome shotgun (WGS) entry which is preliminary data.</text>
</comment>
<evidence type="ECO:0000256" key="5">
    <source>
        <dbReference type="ARBA" id="ARBA00022483"/>
    </source>
</evidence>